<name>D2W1M1_NAEGR</name>
<dbReference type="GeneID" id="8856664"/>
<gene>
    <name evidence="1" type="ORF">NAEGRDRAFT_75271</name>
</gene>
<dbReference type="KEGG" id="ngr:NAEGRDRAFT_75271"/>
<dbReference type="RefSeq" id="XP_002669859.1">
    <property type="nucleotide sequence ID" value="XM_002669813.1"/>
</dbReference>
<dbReference type="VEuPathDB" id="AmoebaDB:NAEGRDRAFT_75271"/>
<dbReference type="EMBL" id="GG738922">
    <property type="protein sequence ID" value="EFC37115.1"/>
    <property type="molecule type" value="Genomic_DNA"/>
</dbReference>
<dbReference type="Proteomes" id="UP000006671">
    <property type="component" value="Unassembled WGS sequence"/>
</dbReference>
<keyword evidence="2" id="KW-1185">Reference proteome</keyword>
<reference evidence="1 2" key="1">
    <citation type="journal article" date="2010" name="Cell">
        <title>The genome of Naegleria gruberi illuminates early eukaryotic versatility.</title>
        <authorList>
            <person name="Fritz-Laylin L.K."/>
            <person name="Prochnik S.E."/>
            <person name="Ginger M.L."/>
            <person name="Dacks J.B."/>
            <person name="Carpenter M.L."/>
            <person name="Field M.C."/>
            <person name="Kuo A."/>
            <person name="Paredez A."/>
            <person name="Chapman J."/>
            <person name="Pham J."/>
            <person name="Shu S."/>
            <person name="Neupane R."/>
            <person name="Cipriano M."/>
            <person name="Mancuso J."/>
            <person name="Tu H."/>
            <person name="Salamov A."/>
            <person name="Lindquist E."/>
            <person name="Shapiro H."/>
            <person name="Lucas S."/>
            <person name="Grigoriev I.V."/>
            <person name="Cande W.Z."/>
            <person name="Fulton C."/>
            <person name="Rokhsar D.S."/>
            <person name="Dawson S.C."/>
        </authorList>
    </citation>
    <scope>NUCLEOTIDE SEQUENCE [LARGE SCALE GENOMIC DNA]</scope>
    <source>
        <strain evidence="1 2">NEG-M</strain>
    </source>
</reference>
<sequence length="215" mass="24782">MKKLMKARGFTDQVVLPRIFCSRRKLMLKSIRNWFLTQQSNNCLNYLLSVYEGIGNYVRTPATLNENNSELVSEMIQQLTPNLFLTKWSYSEGPYYQLETEVEITITNIQGNDELTKFKFSTYHCDYNGERSVIVTHLDEETEILNNQVPIGKQKGNCATVYISYLMLKVGLTQEMSDSDECLRDFLISIYWNGTSGKLPINVIERDVFTISGIP</sequence>
<evidence type="ECO:0000313" key="1">
    <source>
        <dbReference type="EMBL" id="EFC37115.1"/>
    </source>
</evidence>
<protein>
    <submittedName>
        <fullName evidence="1">Predicted protein</fullName>
    </submittedName>
</protein>
<dbReference type="AlphaFoldDB" id="D2W1M1"/>
<dbReference type="InParanoid" id="D2W1M1"/>
<proteinExistence type="predicted"/>
<organism evidence="2">
    <name type="scientific">Naegleria gruberi</name>
    <name type="common">Amoeba</name>
    <dbReference type="NCBI Taxonomy" id="5762"/>
    <lineage>
        <taxon>Eukaryota</taxon>
        <taxon>Discoba</taxon>
        <taxon>Heterolobosea</taxon>
        <taxon>Tetramitia</taxon>
        <taxon>Eutetramitia</taxon>
        <taxon>Vahlkampfiidae</taxon>
        <taxon>Naegleria</taxon>
    </lineage>
</organism>
<accession>D2W1M1</accession>
<evidence type="ECO:0000313" key="2">
    <source>
        <dbReference type="Proteomes" id="UP000006671"/>
    </source>
</evidence>